<dbReference type="PROSITE" id="PS50082">
    <property type="entry name" value="WD_REPEATS_2"/>
    <property type="match status" value="1"/>
</dbReference>
<evidence type="ECO:0000256" key="1">
    <source>
        <dbReference type="ARBA" id="ARBA00005672"/>
    </source>
</evidence>
<dbReference type="SMART" id="SM00320">
    <property type="entry name" value="WD40"/>
    <property type="match status" value="4"/>
</dbReference>
<reference evidence="6" key="1">
    <citation type="submission" date="2021-07" db="EMBL/GenBank/DDBJ databases">
        <title>Draft genome of Mortierella alpina, strain LL118, isolated from an aspen leaf litter sample.</title>
        <authorList>
            <person name="Yang S."/>
            <person name="Vinatzer B.A."/>
        </authorList>
    </citation>
    <scope>NUCLEOTIDE SEQUENCE</scope>
    <source>
        <strain evidence="6">LL118</strain>
    </source>
</reference>
<evidence type="ECO:0000313" key="6">
    <source>
        <dbReference type="EMBL" id="KAG9322208.1"/>
    </source>
</evidence>
<dbReference type="EMBL" id="JAIFTL010000159">
    <property type="protein sequence ID" value="KAG9322208.1"/>
    <property type="molecule type" value="Genomic_DNA"/>
</dbReference>
<dbReference type="AlphaFoldDB" id="A0A9P8CVQ0"/>
<feature type="repeat" description="WD" evidence="4">
    <location>
        <begin position="226"/>
        <end position="261"/>
    </location>
</feature>
<dbReference type="InterPro" id="IPR040323">
    <property type="entry name" value="EIPR1"/>
</dbReference>
<dbReference type="Gene3D" id="2.130.10.10">
    <property type="entry name" value="YVTN repeat-like/Quinoprotein amine dehydrogenase"/>
    <property type="match status" value="1"/>
</dbReference>
<dbReference type="GO" id="GO:0016567">
    <property type="term" value="P:protein ubiquitination"/>
    <property type="evidence" value="ECO:0007669"/>
    <property type="project" value="TreeGrafter"/>
</dbReference>
<dbReference type="InterPro" id="IPR019775">
    <property type="entry name" value="WD40_repeat_CS"/>
</dbReference>
<dbReference type="Pfam" id="PF23609">
    <property type="entry name" value="Beta-prop_EIPR1"/>
    <property type="match status" value="1"/>
</dbReference>
<evidence type="ECO:0000256" key="2">
    <source>
        <dbReference type="ARBA" id="ARBA00022574"/>
    </source>
</evidence>
<dbReference type="InterPro" id="IPR015943">
    <property type="entry name" value="WD40/YVTN_repeat-like_dom_sf"/>
</dbReference>
<dbReference type="PANTHER" id="PTHR14205">
    <property type="entry name" value="WD-REPEAT PROTEIN"/>
    <property type="match status" value="1"/>
</dbReference>
<dbReference type="Pfam" id="PF00400">
    <property type="entry name" value="WD40"/>
    <property type="match status" value="1"/>
</dbReference>
<evidence type="ECO:0000313" key="7">
    <source>
        <dbReference type="Proteomes" id="UP000717515"/>
    </source>
</evidence>
<organism evidence="6 7">
    <name type="scientific">Mortierella alpina</name>
    <name type="common">Oleaginous fungus</name>
    <name type="synonym">Mortierella renispora</name>
    <dbReference type="NCBI Taxonomy" id="64518"/>
    <lineage>
        <taxon>Eukaryota</taxon>
        <taxon>Fungi</taxon>
        <taxon>Fungi incertae sedis</taxon>
        <taxon>Mucoromycota</taxon>
        <taxon>Mortierellomycotina</taxon>
        <taxon>Mortierellomycetes</taxon>
        <taxon>Mortierellales</taxon>
        <taxon>Mortierellaceae</taxon>
        <taxon>Mortierella</taxon>
    </lineage>
</organism>
<protein>
    <recommendedName>
        <fullName evidence="5">EIPR1-like beta-propeller domain-containing protein</fullName>
    </recommendedName>
</protein>
<dbReference type="PANTHER" id="PTHR14205:SF15">
    <property type="entry name" value="EARP AND GARP COMPLEX-INTERACTING PROTEIN 1"/>
    <property type="match status" value="1"/>
</dbReference>
<evidence type="ECO:0000259" key="5">
    <source>
        <dbReference type="Pfam" id="PF23609"/>
    </source>
</evidence>
<accession>A0A9P8CVQ0</accession>
<dbReference type="InterPro" id="IPR001680">
    <property type="entry name" value="WD40_rpt"/>
</dbReference>
<dbReference type="Proteomes" id="UP000717515">
    <property type="component" value="Unassembled WGS sequence"/>
</dbReference>
<dbReference type="SUPFAM" id="SSF101908">
    <property type="entry name" value="Putative isomerase YbhE"/>
    <property type="match status" value="1"/>
</dbReference>
<sequence>MIAAIMESTEHRSCAYGLRHQTRCLSAVKSTDGKSRFIIGTQELLKPNEVHLLTFDEDIFEISTTIFSHPHEIWDISASKHDPDLVFTCYKQVIDGKKVQSKASLWRMKVTQKDSEEDDLERIHHHQPRGELEHVLTLDAGDGSVKKVIWQDSTEVISVEDWRICIWDIDTKQGTAKLTGSIETPDKNFKFTSAVMNPHAQEVVAVYGRSIQGWNLSSLKTTFAITDSQPAMLLCIDYNPNRPFQIATGGEDCKIRVWDVRDTTAGPLMTIQDHTHWVWSVAYNKFHDQLVLTSSSDCQVNLQSIVSISTGADYKYGDGSEEGSEHDEDADDQVDNAQEAPTDGLVQAFDQHEDSVYQVAWSSVDPWLFLSLSYDGRAVMNQVPSEEKFKIIMN</sequence>
<proteinExistence type="inferred from homology"/>
<evidence type="ECO:0000256" key="3">
    <source>
        <dbReference type="ARBA" id="ARBA00022737"/>
    </source>
</evidence>
<comment type="similarity">
    <text evidence="1">Belongs to the WD repeat EIPR1 family.</text>
</comment>
<dbReference type="InterPro" id="IPR059104">
    <property type="entry name" value="Beta-prop_EIPR1-like"/>
</dbReference>
<feature type="domain" description="EIPR1-like beta-propeller" evidence="5">
    <location>
        <begin position="12"/>
        <end position="302"/>
    </location>
</feature>
<gene>
    <name evidence="6" type="ORF">KVV02_005157</name>
</gene>
<dbReference type="PROSITE" id="PS00678">
    <property type="entry name" value="WD_REPEATS_1"/>
    <property type="match status" value="1"/>
</dbReference>
<keyword evidence="3" id="KW-0677">Repeat</keyword>
<keyword evidence="2 4" id="KW-0853">WD repeat</keyword>
<name>A0A9P8CVQ0_MORAP</name>
<comment type="caution">
    <text evidence="6">The sequence shown here is derived from an EMBL/GenBank/DDBJ whole genome shotgun (WGS) entry which is preliminary data.</text>
</comment>
<evidence type="ECO:0000256" key="4">
    <source>
        <dbReference type="PROSITE-ProRule" id="PRU00221"/>
    </source>
</evidence>